<dbReference type="Proteomes" id="UP000515824">
    <property type="component" value="Segment"/>
</dbReference>
<dbReference type="EMBL" id="MT776811">
    <property type="protein sequence ID" value="QNJ59614.1"/>
    <property type="molecule type" value="Genomic_DNA"/>
</dbReference>
<organism evidence="2 3">
    <name type="scientific">Arthrobacter phage King2</name>
    <dbReference type="NCBI Taxonomy" id="2762386"/>
    <lineage>
        <taxon>Viruses</taxon>
        <taxon>Duplodnaviria</taxon>
        <taxon>Heunggongvirae</taxon>
        <taxon>Uroviricota</taxon>
        <taxon>Caudoviricetes</taxon>
        <taxon>Berryhillviridae</taxon>
        <taxon>Jawnskivirus</taxon>
        <taxon>Jawnskivirus king2</taxon>
    </lineage>
</organism>
<reference evidence="2 3" key="1">
    <citation type="submission" date="2020-07" db="EMBL/GenBank/DDBJ databases">
        <authorList>
            <person name="Nako S."/>
            <person name="Toma J."/>
            <person name="Patel S."/>
            <person name="Evtimov V.S."/>
            <person name="Gupta M."/>
            <person name="Mulukutla S."/>
            <person name="Chin A."/>
            <person name="Ariel J.D."/>
            <person name="Lizotte J.G."/>
            <person name="Godshall S.L."/>
            <person name="Heck A.E."/>
            <person name="Lamb G.M."/>
            <person name="Ponna A.K."/>
            <person name="DiCamillo L.T."/>
            <person name="Hornbaker A.C."/>
            <person name="Suh J.C."/>
            <person name="Rajasekaran J.V."/>
            <person name="Kim M.H."/>
            <person name="Dabre S."/>
            <person name="Wang C."/>
            <person name="Orlik V.A."/>
            <person name="Nguyen E.T."/>
            <person name="Khakhina S."/>
            <person name="Gurney S.M.R."/>
            <person name="Garlena R.A."/>
            <person name="Russell D.A."/>
            <person name="Pope W.H."/>
            <person name="Jacobs-Sera D."/>
            <person name="Hatfull G.F."/>
        </authorList>
    </citation>
    <scope>NUCLEOTIDE SEQUENCE [LARGE SCALE GENOMIC DNA]</scope>
</reference>
<proteinExistence type="predicted"/>
<keyword evidence="3" id="KW-1185">Reference proteome</keyword>
<protein>
    <submittedName>
        <fullName evidence="2">Uncharacterized protein</fullName>
    </submittedName>
</protein>
<evidence type="ECO:0000256" key="1">
    <source>
        <dbReference type="SAM" id="MobiDB-lite"/>
    </source>
</evidence>
<evidence type="ECO:0000313" key="3">
    <source>
        <dbReference type="Proteomes" id="UP000515824"/>
    </source>
</evidence>
<evidence type="ECO:0000313" key="2">
    <source>
        <dbReference type="EMBL" id="QNJ59614.1"/>
    </source>
</evidence>
<accession>A0A7G8LQU2</accession>
<gene>
    <name evidence="2" type="primary">44</name>
    <name evidence="2" type="ORF">SEA_KING2_44</name>
</gene>
<name>A0A7G8LQU2_9CAUD</name>
<sequence>MMKDLPGPAPLSDDEMPIEPPADEPTGPEIRHMQFVDADGATFVIESEGGVVSVQVWGGHNSYDDGEACQGCDDCIETVALYACDIPTIVEGLQLALQHAALTGEYGKAGTVEGELIADQPLDPEWREQLQQARRNNEARWRSVNEPAPLNAHRCIGDHHVIPHVGCILR</sequence>
<feature type="region of interest" description="Disordered" evidence="1">
    <location>
        <begin position="1"/>
        <end position="29"/>
    </location>
</feature>